<dbReference type="GO" id="GO:0005978">
    <property type="term" value="P:glycogen biosynthetic process"/>
    <property type="evidence" value="ECO:0007669"/>
    <property type="project" value="InterPro"/>
</dbReference>
<dbReference type="InterPro" id="IPR029044">
    <property type="entry name" value="Nucleotide-diphossugar_trans"/>
</dbReference>
<evidence type="ECO:0000313" key="7">
    <source>
        <dbReference type="Proteomes" id="UP000287651"/>
    </source>
</evidence>
<evidence type="ECO:0000256" key="3">
    <source>
        <dbReference type="ARBA" id="ARBA00012460"/>
    </source>
</evidence>
<dbReference type="GO" id="GO:0019252">
    <property type="term" value="P:starch biosynthetic process"/>
    <property type="evidence" value="ECO:0007669"/>
    <property type="project" value="UniProtKB-KW"/>
</dbReference>
<dbReference type="EC" id="2.7.7.27" evidence="3"/>
<dbReference type="InterPro" id="IPR005836">
    <property type="entry name" value="ADP_Glu_pyroP_CS"/>
</dbReference>
<comment type="caution">
    <text evidence="6">The sequence shown here is derived from an EMBL/GenBank/DDBJ whole genome shotgun (WGS) entry which is preliminary data.</text>
</comment>
<evidence type="ECO:0000256" key="2">
    <source>
        <dbReference type="ARBA" id="ARBA00004727"/>
    </source>
</evidence>
<organism evidence="6 7">
    <name type="scientific">Ensete ventricosum</name>
    <name type="common">Abyssinian banana</name>
    <name type="synonym">Musa ensete</name>
    <dbReference type="NCBI Taxonomy" id="4639"/>
    <lineage>
        <taxon>Eukaryota</taxon>
        <taxon>Viridiplantae</taxon>
        <taxon>Streptophyta</taxon>
        <taxon>Embryophyta</taxon>
        <taxon>Tracheophyta</taxon>
        <taxon>Spermatophyta</taxon>
        <taxon>Magnoliopsida</taxon>
        <taxon>Liliopsida</taxon>
        <taxon>Zingiberales</taxon>
        <taxon>Musaceae</taxon>
        <taxon>Ensete</taxon>
    </lineage>
</organism>
<reference evidence="6 7" key="1">
    <citation type="journal article" date="2014" name="Agronomy (Basel)">
        <title>A Draft Genome Sequence for Ensete ventricosum, the Drought-Tolerant Tree Against Hunger.</title>
        <authorList>
            <person name="Harrison J."/>
            <person name="Moore K.A."/>
            <person name="Paszkiewicz K."/>
            <person name="Jones T."/>
            <person name="Grant M."/>
            <person name="Ambacheew D."/>
            <person name="Muzemil S."/>
            <person name="Studholme D.J."/>
        </authorList>
    </citation>
    <scope>NUCLEOTIDE SEQUENCE [LARGE SCALE GENOMIC DNA]</scope>
</reference>
<proteinExistence type="predicted"/>
<accession>A0A427A3V5</accession>
<evidence type="ECO:0000256" key="1">
    <source>
        <dbReference type="ARBA" id="ARBA00000956"/>
    </source>
</evidence>
<dbReference type="EMBL" id="AMZH03003874">
    <property type="protein sequence ID" value="RRT70886.1"/>
    <property type="molecule type" value="Genomic_DNA"/>
</dbReference>
<comment type="pathway">
    <text evidence="2">Glycan biosynthesis; starch biosynthesis.</text>
</comment>
<dbReference type="GO" id="GO:0008878">
    <property type="term" value="F:glucose-1-phosphate adenylyltransferase activity"/>
    <property type="evidence" value="ECO:0007669"/>
    <property type="project" value="UniProtKB-EC"/>
</dbReference>
<dbReference type="SUPFAM" id="SSF53448">
    <property type="entry name" value="Nucleotide-diphospho-sugar transferases"/>
    <property type="match status" value="1"/>
</dbReference>
<evidence type="ECO:0000256" key="4">
    <source>
        <dbReference type="ARBA" id="ARBA00022922"/>
    </source>
</evidence>
<dbReference type="Pfam" id="PF00483">
    <property type="entry name" value="NTP_transferase"/>
    <property type="match status" value="1"/>
</dbReference>
<comment type="catalytic activity">
    <reaction evidence="1">
        <text>alpha-D-glucose 1-phosphate + ATP + H(+) = ADP-alpha-D-glucose + diphosphate</text>
        <dbReference type="Rhea" id="RHEA:12120"/>
        <dbReference type="ChEBI" id="CHEBI:15378"/>
        <dbReference type="ChEBI" id="CHEBI:30616"/>
        <dbReference type="ChEBI" id="CHEBI:33019"/>
        <dbReference type="ChEBI" id="CHEBI:57498"/>
        <dbReference type="ChEBI" id="CHEBI:58601"/>
        <dbReference type="EC" id="2.7.7.27"/>
    </reaction>
</comment>
<keyword evidence="4" id="KW-0750">Starch biosynthesis</keyword>
<dbReference type="Proteomes" id="UP000287651">
    <property type="component" value="Unassembled WGS sequence"/>
</dbReference>
<protein>
    <recommendedName>
        <fullName evidence="3">glucose-1-phosphate adenylyltransferase</fullName>
        <ecNumber evidence="3">2.7.7.27</ecNumber>
    </recommendedName>
</protein>
<evidence type="ECO:0000313" key="6">
    <source>
        <dbReference type="EMBL" id="RRT70886.1"/>
    </source>
</evidence>
<feature type="domain" description="Nucleotidyl transferase" evidence="5">
    <location>
        <begin position="113"/>
        <end position="137"/>
    </location>
</feature>
<dbReference type="PROSITE" id="PS00808">
    <property type="entry name" value="ADP_GLC_PYROPHOSPH_1"/>
    <property type="match status" value="1"/>
</dbReference>
<dbReference type="InterPro" id="IPR005835">
    <property type="entry name" value="NTP_transferase_dom"/>
</dbReference>
<name>A0A427A3V5_ENSVE</name>
<evidence type="ECO:0000259" key="5">
    <source>
        <dbReference type="Pfam" id="PF00483"/>
    </source>
</evidence>
<gene>
    <name evidence="6" type="ORF">B296_00008984</name>
</gene>
<dbReference type="AlphaFoldDB" id="A0A427A3V5"/>
<dbReference type="Gene3D" id="3.90.550.10">
    <property type="entry name" value="Spore Coat Polysaccharide Biosynthesis Protein SpsA, Chain A"/>
    <property type="match status" value="1"/>
</dbReference>
<sequence length="139" mass="15134">MVMCMNSRMVPPATVSRLPGRPIPRLVGTSRDGQAMGTRLDWQRHLRCLRSGRGSMIGDADKRLVVQMSIATTDVGTEVKVNPPSSGRPILSRILFSFRDLDLDRRNPGTVVAVILGGGAGTRLFPLTKRRAKPAVSNL</sequence>